<dbReference type="PANTHER" id="PTHR32322:SF2">
    <property type="entry name" value="EAMA DOMAIN-CONTAINING PROTEIN"/>
    <property type="match status" value="1"/>
</dbReference>
<dbReference type="PANTHER" id="PTHR32322">
    <property type="entry name" value="INNER MEMBRANE TRANSPORTER"/>
    <property type="match status" value="1"/>
</dbReference>
<dbReference type="SUPFAM" id="SSF103481">
    <property type="entry name" value="Multidrug resistance efflux transporter EmrE"/>
    <property type="match status" value="2"/>
</dbReference>
<reference evidence="8 9" key="1">
    <citation type="submission" date="2018-01" db="EMBL/GenBank/DDBJ databases">
        <title>Draft genome sequence of Sphaerisporangium sp. 7K107.</title>
        <authorList>
            <person name="Sahin N."/>
            <person name="Saygin H."/>
            <person name="Ay H."/>
        </authorList>
    </citation>
    <scope>NUCLEOTIDE SEQUENCE [LARGE SCALE GENOMIC DNA]</scope>
    <source>
        <strain evidence="8 9">7K107</strain>
    </source>
</reference>
<feature type="domain" description="EamA" evidence="7">
    <location>
        <begin position="169"/>
        <end position="302"/>
    </location>
</feature>
<feature type="transmembrane region" description="Helical" evidence="6">
    <location>
        <begin position="200"/>
        <end position="222"/>
    </location>
</feature>
<feature type="transmembrane region" description="Helical" evidence="6">
    <location>
        <begin position="54"/>
        <end position="74"/>
    </location>
</feature>
<feature type="transmembrane region" description="Helical" evidence="6">
    <location>
        <begin position="86"/>
        <end position="110"/>
    </location>
</feature>
<dbReference type="Pfam" id="PF00892">
    <property type="entry name" value="EamA"/>
    <property type="match status" value="2"/>
</dbReference>
<keyword evidence="5 6" id="KW-0472">Membrane</keyword>
<evidence type="ECO:0000313" key="9">
    <source>
        <dbReference type="Proteomes" id="UP000248544"/>
    </source>
</evidence>
<sequence length="308" mass="31286">MRNKSSATAGVTIAIGEPPDRAAWRGTALAALGVLAFSGTLPATGFALRGFDPYLVGVGRAVGAGLIALACLLARREPLLPPRRDLPGYAVIAAGIVFGFPIFSALALGLGASSSHGAVVIGLLPATTAAVAFLRAGERPRLRFWIACGAGAVVVTAFALYGGGGHITLADLLLLAALLAAAAGYTEGGRMSRRTPGWRVISYALVLSLPLTIPLTAVLAAVTEVRPGGAALAGFAYVTVVSMFLGFIPWYAGLAAGGIARAGQVQLIQPSLTLVWSWWLLAEPVGVVTVAGALAVLACVAITQHSRA</sequence>
<dbReference type="GO" id="GO:0016020">
    <property type="term" value="C:membrane"/>
    <property type="evidence" value="ECO:0007669"/>
    <property type="project" value="UniProtKB-SubCell"/>
</dbReference>
<name>A0A2W2H3W7_9ACTN</name>
<dbReference type="EMBL" id="POUA01000003">
    <property type="protein sequence ID" value="PZG56726.1"/>
    <property type="molecule type" value="Genomic_DNA"/>
</dbReference>
<keyword evidence="9" id="KW-1185">Reference proteome</keyword>
<feature type="transmembrane region" description="Helical" evidence="6">
    <location>
        <begin position="142"/>
        <end position="161"/>
    </location>
</feature>
<evidence type="ECO:0000313" key="8">
    <source>
        <dbReference type="EMBL" id="PZG56726.1"/>
    </source>
</evidence>
<evidence type="ECO:0000259" key="7">
    <source>
        <dbReference type="Pfam" id="PF00892"/>
    </source>
</evidence>
<evidence type="ECO:0000256" key="4">
    <source>
        <dbReference type="ARBA" id="ARBA00022989"/>
    </source>
</evidence>
<keyword evidence="3 6" id="KW-0812">Transmembrane</keyword>
<feature type="transmembrane region" description="Helical" evidence="6">
    <location>
        <begin position="167"/>
        <end position="188"/>
    </location>
</feature>
<feature type="transmembrane region" description="Helical" evidence="6">
    <location>
        <begin position="228"/>
        <end position="252"/>
    </location>
</feature>
<comment type="subcellular location">
    <subcellularLocation>
        <location evidence="1">Membrane</location>
        <topology evidence="1">Multi-pass membrane protein</topology>
    </subcellularLocation>
</comment>
<organism evidence="8 9">
    <name type="scientific">Spongiactinospora gelatinilytica</name>
    <dbReference type="NCBI Taxonomy" id="2666298"/>
    <lineage>
        <taxon>Bacteria</taxon>
        <taxon>Bacillati</taxon>
        <taxon>Actinomycetota</taxon>
        <taxon>Actinomycetes</taxon>
        <taxon>Streptosporangiales</taxon>
        <taxon>Streptosporangiaceae</taxon>
        <taxon>Spongiactinospora</taxon>
    </lineage>
</organism>
<evidence type="ECO:0000256" key="2">
    <source>
        <dbReference type="ARBA" id="ARBA00007362"/>
    </source>
</evidence>
<gene>
    <name evidence="8" type="ORF">C1I98_00685</name>
</gene>
<feature type="transmembrane region" description="Helical" evidence="6">
    <location>
        <begin position="285"/>
        <end position="303"/>
    </location>
</feature>
<evidence type="ECO:0000256" key="5">
    <source>
        <dbReference type="ARBA" id="ARBA00023136"/>
    </source>
</evidence>
<protein>
    <submittedName>
        <fullName evidence="8">EamA family transporter</fullName>
    </submittedName>
</protein>
<dbReference type="AlphaFoldDB" id="A0A2W2H3W7"/>
<feature type="transmembrane region" description="Helical" evidence="6">
    <location>
        <begin position="116"/>
        <end position="135"/>
    </location>
</feature>
<accession>A0A2W2H3W7</accession>
<comment type="similarity">
    <text evidence="2">Belongs to the EamA transporter family.</text>
</comment>
<comment type="caution">
    <text evidence="8">The sequence shown here is derived from an EMBL/GenBank/DDBJ whole genome shotgun (WGS) entry which is preliminary data.</text>
</comment>
<evidence type="ECO:0000256" key="1">
    <source>
        <dbReference type="ARBA" id="ARBA00004141"/>
    </source>
</evidence>
<evidence type="ECO:0000256" key="6">
    <source>
        <dbReference type="SAM" id="Phobius"/>
    </source>
</evidence>
<feature type="transmembrane region" description="Helical" evidence="6">
    <location>
        <begin position="28"/>
        <end position="48"/>
    </location>
</feature>
<dbReference type="InterPro" id="IPR037185">
    <property type="entry name" value="EmrE-like"/>
</dbReference>
<keyword evidence="4 6" id="KW-1133">Transmembrane helix</keyword>
<proteinExistence type="inferred from homology"/>
<dbReference type="InterPro" id="IPR000620">
    <property type="entry name" value="EamA_dom"/>
</dbReference>
<dbReference type="InterPro" id="IPR050638">
    <property type="entry name" value="AA-Vitamin_Transporters"/>
</dbReference>
<dbReference type="Proteomes" id="UP000248544">
    <property type="component" value="Unassembled WGS sequence"/>
</dbReference>
<dbReference type="RefSeq" id="WP_111165083.1">
    <property type="nucleotide sequence ID" value="NZ_POUA01000003.1"/>
</dbReference>
<evidence type="ECO:0000256" key="3">
    <source>
        <dbReference type="ARBA" id="ARBA00022692"/>
    </source>
</evidence>
<feature type="domain" description="EamA" evidence="7">
    <location>
        <begin position="25"/>
        <end position="153"/>
    </location>
</feature>